<dbReference type="EMBL" id="CALQ01001225">
    <property type="protein sequence ID" value="CCM17201.1"/>
    <property type="molecule type" value="Genomic_DNA"/>
</dbReference>
<protein>
    <recommendedName>
        <fullName evidence="4">Transmembrane protein</fullName>
    </recommendedName>
</protein>
<evidence type="ECO:0000256" key="1">
    <source>
        <dbReference type="SAM" id="MobiDB-lite"/>
    </source>
</evidence>
<name>A0A1E1J0U7_LEIGU</name>
<reference evidence="3" key="1">
    <citation type="submission" date="2012-08" db="EMBL/GenBank/DDBJ databases">
        <title>Comparative genomics of metastatic and non-metastatic Leishmania guyanensis provides insights into polygenic factors involved in Leishmania RNA virus infection.</title>
        <authorList>
            <person name="Smith D."/>
            <person name="Hertz-Fowler C."/>
            <person name="Martin R."/>
            <person name="Dickens N."/>
            <person name="Fasel N."/>
            <person name="Falquet L."/>
            <person name="Beverley S."/>
            <person name="Zangger H."/>
            <person name="Calderon-Copete S."/>
            <person name="Mottram J."/>
            <person name="Xenarios I."/>
        </authorList>
    </citation>
    <scope>NUCLEOTIDE SEQUENCE</scope>
    <source>
        <strain evidence="3">MHOM/BR/75/M4147/SSU:IR2SAT-LUC</strain>
    </source>
</reference>
<proteinExistence type="predicted"/>
<gene>
    <name evidence="3" type="primary">LgM4147LRVhigh.29.01580.00510</name>
    <name evidence="3" type="ORF">BN36_2946990</name>
</gene>
<feature type="compositionally biased region" description="Basic and acidic residues" evidence="1">
    <location>
        <begin position="38"/>
        <end position="47"/>
    </location>
</feature>
<sequence length="202" mass="22593">MPRSNSGADLRASSAGDAVKSAQGTTSRVQELFRAGRRNPEKELGIPLNELERRQSKARKTRQFVSENTSRTFDVKSSTRAQQIMNRGIDKYQREKRQRDLRSNLSMLRKLQVVLCVFGAGFFGWLSMAYLLPHYFAVQDRHRRMQLRYERAQQSLEGISDSDAAAAAGSASGRAAVPPVGPVVRVFHVEDGGEGAMRHTIQ</sequence>
<organism evidence="3">
    <name type="scientific">Leishmania guyanensis</name>
    <dbReference type="NCBI Taxonomy" id="5670"/>
    <lineage>
        <taxon>Eukaryota</taxon>
        <taxon>Discoba</taxon>
        <taxon>Euglenozoa</taxon>
        <taxon>Kinetoplastea</taxon>
        <taxon>Metakinetoplastina</taxon>
        <taxon>Trypanosomatida</taxon>
        <taxon>Trypanosomatidae</taxon>
        <taxon>Leishmaniinae</taxon>
        <taxon>Leishmania</taxon>
        <taxon>Leishmania guyanensis species complex</taxon>
    </lineage>
</organism>
<evidence type="ECO:0000256" key="2">
    <source>
        <dbReference type="SAM" id="Phobius"/>
    </source>
</evidence>
<keyword evidence="2" id="KW-1133">Transmembrane helix</keyword>
<dbReference type="AlphaFoldDB" id="A0A1E1J0U7"/>
<feature type="region of interest" description="Disordered" evidence="1">
    <location>
        <begin position="1"/>
        <end position="47"/>
    </location>
</feature>
<keyword evidence="2" id="KW-0472">Membrane</keyword>
<keyword evidence="2" id="KW-0812">Transmembrane</keyword>
<accession>A0A1E1J0U7</accession>
<evidence type="ECO:0000313" key="3">
    <source>
        <dbReference type="EMBL" id="CCM17201.1"/>
    </source>
</evidence>
<feature type="transmembrane region" description="Helical" evidence="2">
    <location>
        <begin position="111"/>
        <end position="138"/>
    </location>
</feature>
<evidence type="ECO:0008006" key="4">
    <source>
        <dbReference type="Google" id="ProtNLM"/>
    </source>
</evidence>